<dbReference type="Proteomes" id="UP000075398">
    <property type="component" value="Unassembled WGS sequence"/>
</dbReference>
<accession>A0A150J7G2</accession>
<protein>
    <submittedName>
        <fullName evidence="1">Uncharacterized protein</fullName>
    </submittedName>
</protein>
<name>A0A150J7G2_9EURY</name>
<evidence type="ECO:0000313" key="1">
    <source>
        <dbReference type="EMBL" id="KYC53131.1"/>
    </source>
</evidence>
<dbReference type="AlphaFoldDB" id="A0A150J7G2"/>
<organism evidence="1 2">
    <name type="scientific">Candidatus Methanofastidiosum methylothiophilum</name>
    <dbReference type="NCBI Taxonomy" id="1705564"/>
    <lineage>
        <taxon>Archaea</taxon>
        <taxon>Methanobacteriati</taxon>
        <taxon>Methanobacteriota</taxon>
        <taxon>Stenosarchaea group</taxon>
        <taxon>Candidatus Methanofastidiosia</taxon>
        <taxon>Candidatus Methanofastidiosales</taxon>
        <taxon>Candidatus Methanofastidiosaceae</taxon>
        <taxon>Candidatus Methanofastidiosum</taxon>
    </lineage>
</organism>
<proteinExistence type="predicted"/>
<gene>
    <name evidence="1" type="ORF">AMQ22_00438</name>
</gene>
<sequence>MRKIFSILFGLLLLGSIFGITSVVAPSEQTQCYVHAGDTLTIGIYYEATECQTFEIINKGTSDMTLISGPVCYDETSYKITEYTYVIRNAGMLDLYIDGHYVGVICNVLPKPQPIKKFMDILNLGKEK</sequence>
<reference evidence="1 2" key="1">
    <citation type="journal article" date="2016" name="ISME J.">
        <title>Chasing the elusive Euryarchaeota class WSA2: genomes reveal a uniquely fastidious methyl-reducing methanogen.</title>
        <authorList>
            <person name="Nobu M.K."/>
            <person name="Narihiro T."/>
            <person name="Kuroda K."/>
            <person name="Mei R."/>
            <person name="Liu W.T."/>
        </authorList>
    </citation>
    <scope>NUCLEOTIDE SEQUENCE [LARGE SCALE GENOMIC DNA]</scope>
    <source>
        <strain evidence="1">U1lsi0528_Bin055</strain>
    </source>
</reference>
<evidence type="ECO:0000313" key="2">
    <source>
        <dbReference type="Proteomes" id="UP000075398"/>
    </source>
</evidence>
<comment type="caution">
    <text evidence="1">The sequence shown here is derived from an EMBL/GenBank/DDBJ whole genome shotgun (WGS) entry which is preliminary data.</text>
</comment>
<dbReference type="EMBL" id="LNGC01000010">
    <property type="protein sequence ID" value="KYC53131.1"/>
    <property type="molecule type" value="Genomic_DNA"/>
</dbReference>